<dbReference type="Pfam" id="PF25768">
    <property type="entry name" value="TPR_IFT121"/>
    <property type="match status" value="1"/>
</dbReference>
<dbReference type="AlphaFoldDB" id="A0A7R9EHP5"/>
<evidence type="ECO:0000313" key="2">
    <source>
        <dbReference type="EMBL" id="CAD7434213.1"/>
    </source>
</evidence>
<gene>
    <name evidence="2" type="ORF">TMSB3V08_LOCUS10867</name>
</gene>
<dbReference type="EMBL" id="OB797276">
    <property type="protein sequence ID" value="CAD7434213.1"/>
    <property type="molecule type" value="Genomic_DNA"/>
</dbReference>
<protein>
    <recommendedName>
        <fullName evidence="1">IFT121-like TPR repeats domain-containing protein</fullName>
    </recommendedName>
</protein>
<name>A0A7R9EHP5_9NEOP</name>
<proteinExistence type="predicted"/>
<organism evidence="2">
    <name type="scientific">Timema monikensis</name>
    <dbReference type="NCBI Taxonomy" id="170555"/>
    <lineage>
        <taxon>Eukaryota</taxon>
        <taxon>Metazoa</taxon>
        <taxon>Ecdysozoa</taxon>
        <taxon>Arthropoda</taxon>
        <taxon>Hexapoda</taxon>
        <taxon>Insecta</taxon>
        <taxon>Pterygota</taxon>
        <taxon>Neoptera</taxon>
        <taxon>Polyneoptera</taxon>
        <taxon>Phasmatodea</taxon>
        <taxon>Timematodea</taxon>
        <taxon>Timematoidea</taxon>
        <taxon>Timematidae</taxon>
        <taxon>Timema</taxon>
    </lineage>
</organism>
<sequence length="138" mass="15084">MWRCTTACCQAPAGSCSTETSFVDAAMKTALHLREYDDILEAEDIFSILALASCANGAFGTCSKAFIKLETLNHVVVLSSTTEDGEIEVRILVGPHDYTTSKQGTNMNEQVSSVLAFLNTLPWWSHIELFPLSSLHNP</sequence>
<feature type="domain" description="IFT121-like TPR repeats" evidence="1">
    <location>
        <begin position="15"/>
        <end position="75"/>
    </location>
</feature>
<dbReference type="InterPro" id="IPR057979">
    <property type="entry name" value="TPR_IFT121"/>
</dbReference>
<reference evidence="2" key="1">
    <citation type="submission" date="2020-11" db="EMBL/GenBank/DDBJ databases">
        <authorList>
            <person name="Tran Van P."/>
        </authorList>
    </citation>
    <scope>NUCLEOTIDE SEQUENCE</scope>
</reference>
<evidence type="ECO:0000259" key="1">
    <source>
        <dbReference type="Pfam" id="PF25768"/>
    </source>
</evidence>
<accession>A0A7R9EHP5</accession>